<evidence type="ECO:0000256" key="8">
    <source>
        <dbReference type="ARBA" id="ARBA00022833"/>
    </source>
</evidence>
<dbReference type="EMBL" id="NBYO01000001">
    <property type="protein sequence ID" value="OXT01695.1"/>
    <property type="molecule type" value="Genomic_DNA"/>
</dbReference>
<comment type="caution">
    <text evidence="16">The sequence shown here is derived from an EMBL/GenBank/DDBJ whole genome shotgun (WGS) entry which is preliminary data.</text>
</comment>
<evidence type="ECO:0000256" key="13">
    <source>
        <dbReference type="ARBA" id="ARBA00023160"/>
    </source>
</evidence>
<keyword evidence="9 14" id="KW-1133">Transmembrane helix</keyword>
<evidence type="ECO:0000256" key="7">
    <source>
        <dbReference type="ARBA" id="ARBA00022832"/>
    </source>
</evidence>
<keyword evidence="10" id="KW-0560">Oxidoreductase</keyword>
<dbReference type="Pfam" id="PF04116">
    <property type="entry name" value="FA_hydroxylase"/>
    <property type="match status" value="1"/>
</dbReference>
<dbReference type="RefSeq" id="WP_094075665.1">
    <property type="nucleotide sequence ID" value="NZ_NBYO01000001.1"/>
</dbReference>
<accession>A0A231V0G3</accession>
<evidence type="ECO:0000256" key="1">
    <source>
        <dbReference type="ARBA" id="ARBA00001947"/>
    </source>
</evidence>
<protein>
    <recommendedName>
        <fullName evidence="15">Fatty acid hydroxylase domain-containing protein</fullName>
    </recommendedName>
</protein>
<dbReference type="GO" id="GO:0080132">
    <property type="term" value="F:fatty acid 2-hydroxylase activity"/>
    <property type="evidence" value="ECO:0007669"/>
    <property type="project" value="InterPro"/>
</dbReference>
<dbReference type="GO" id="GO:0016020">
    <property type="term" value="C:membrane"/>
    <property type="evidence" value="ECO:0007669"/>
    <property type="project" value="InterPro"/>
</dbReference>
<keyword evidence="8" id="KW-0862">Zinc</keyword>
<evidence type="ECO:0000313" key="16">
    <source>
        <dbReference type="EMBL" id="OXT01695.1"/>
    </source>
</evidence>
<dbReference type="InterPro" id="IPR006694">
    <property type="entry name" value="Fatty_acid_hydroxylase"/>
</dbReference>
<keyword evidence="11" id="KW-0443">Lipid metabolism</keyword>
<dbReference type="PANTHER" id="PTHR12863">
    <property type="entry name" value="FATTY ACID HYDROXYLASE"/>
    <property type="match status" value="1"/>
</dbReference>
<name>A0A231V0G3_9HYPH</name>
<evidence type="ECO:0000313" key="17">
    <source>
        <dbReference type="Proteomes" id="UP000215405"/>
    </source>
</evidence>
<dbReference type="GO" id="GO:0006633">
    <property type="term" value="P:fatty acid biosynthetic process"/>
    <property type="evidence" value="ECO:0007669"/>
    <property type="project" value="UniProtKB-KW"/>
</dbReference>
<gene>
    <name evidence="16" type="ORF">B7H23_01670</name>
</gene>
<organism evidence="16 17">
    <name type="scientific">Notoacmeibacter marinus</name>
    <dbReference type="NCBI Taxonomy" id="1876515"/>
    <lineage>
        <taxon>Bacteria</taxon>
        <taxon>Pseudomonadati</taxon>
        <taxon>Pseudomonadota</taxon>
        <taxon>Alphaproteobacteria</taxon>
        <taxon>Hyphomicrobiales</taxon>
        <taxon>Notoacmeibacteraceae</taxon>
        <taxon>Notoacmeibacter</taxon>
    </lineage>
</organism>
<sequence>MKKRIGLLLSHHGVVAMLVLFAIGAGIVATHFTWTLLTVIPLGIAAQMTNEYLIHRFVFHLPPPRSQFWFDVLYEAHYGHHDFPSAERLLFVPVWFAIPMALLNLCVFWGVMTLLGVPSPFVHASALVLVGGVATFLAYEWFHMVSHLPVKRSWIEQKAASSHAQHHFRDFTKNYHVTPGGEVVDHLFGTAISADELRERSRAEFMTTLGLRPDDPRLLSARARIARRMGVEVDAIARQSRVPDRVGQGRTA</sequence>
<feature type="transmembrane region" description="Helical" evidence="14">
    <location>
        <begin position="7"/>
        <end position="28"/>
    </location>
</feature>
<comment type="subcellular location">
    <subcellularLocation>
        <location evidence="2">Endoplasmic reticulum membrane</location>
        <topology evidence="2">Multi-pass membrane protein</topology>
    </subcellularLocation>
</comment>
<evidence type="ECO:0000256" key="3">
    <source>
        <dbReference type="ARBA" id="ARBA00022516"/>
    </source>
</evidence>
<keyword evidence="7" id="KW-0276">Fatty acid metabolism</keyword>
<proteinExistence type="predicted"/>
<comment type="cofactor">
    <cofactor evidence="1">
        <name>Zn(2+)</name>
        <dbReference type="ChEBI" id="CHEBI:29105"/>
    </cofactor>
</comment>
<evidence type="ECO:0000256" key="11">
    <source>
        <dbReference type="ARBA" id="ARBA00023098"/>
    </source>
</evidence>
<keyword evidence="5" id="KW-0479">Metal-binding</keyword>
<keyword evidence="13" id="KW-0275">Fatty acid biosynthesis</keyword>
<feature type="transmembrane region" description="Helical" evidence="14">
    <location>
        <begin position="34"/>
        <end position="54"/>
    </location>
</feature>
<dbReference type="Proteomes" id="UP000215405">
    <property type="component" value="Unassembled WGS sequence"/>
</dbReference>
<dbReference type="PANTHER" id="PTHR12863:SF1">
    <property type="entry name" value="FATTY ACID 2-HYDROXYLASE"/>
    <property type="match status" value="1"/>
</dbReference>
<dbReference type="GO" id="GO:0005506">
    <property type="term" value="F:iron ion binding"/>
    <property type="evidence" value="ECO:0007669"/>
    <property type="project" value="InterPro"/>
</dbReference>
<feature type="transmembrane region" description="Helical" evidence="14">
    <location>
        <begin position="121"/>
        <end position="142"/>
    </location>
</feature>
<evidence type="ECO:0000256" key="4">
    <source>
        <dbReference type="ARBA" id="ARBA00022692"/>
    </source>
</evidence>
<dbReference type="AlphaFoldDB" id="A0A231V0G3"/>
<keyword evidence="3" id="KW-0444">Lipid biosynthesis</keyword>
<evidence type="ECO:0000256" key="12">
    <source>
        <dbReference type="ARBA" id="ARBA00023136"/>
    </source>
</evidence>
<keyword evidence="4 14" id="KW-0812">Transmembrane</keyword>
<keyword evidence="12 14" id="KW-0472">Membrane</keyword>
<evidence type="ECO:0000256" key="2">
    <source>
        <dbReference type="ARBA" id="ARBA00004477"/>
    </source>
</evidence>
<feature type="transmembrane region" description="Helical" evidence="14">
    <location>
        <begin position="89"/>
        <end position="115"/>
    </location>
</feature>
<evidence type="ECO:0000256" key="10">
    <source>
        <dbReference type="ARBA" id="ARBA00023002"/>
    </source>
</evidence>
<evidence type="ECO:0000256" key="5">
    <source>
        <dbReference type="ARBA" id="ARBA00022723"/>
    </source>
</evidence>
<evidence type="ECO:0000256" key="14">
    <source>
        <dbReference type="SAM" id="Phobius"/>
    </source>
</evidence>
<evidence type="ECO:0000256" key="9">
    <source>
        <dbReference type="ARBA" id="ARBA00022989"/>
    </source>
</evidence>
<keyword evidence="17" id="KW-1185">Reference proteome</keyword>
<evidence type="ECO:0000259" key="15">
    <source>
        <dbReference type="Pfam" id="PF04116"/>
    </source>
</evidence>
<reference evidence="17" key="1">
    <citation type="journal article" date="2017" name="Int. J. Syst. Evol. Microbiol.">
        <title>Notoacmeibacter marinus gen. nov., sp. nov., isolated from the gut of a limpet and proposal of Notoacmeibacteraceae fam. nov. in the order Rhizobiales of the class Alphaproteobacteria.</title>
        <authorList>
            <person name="Huang Z."/>
            <person name="Guo F."/>
            <person name="Lai Q."/>
        </authorList>
    </citation>
    <scope>NUCLEOTIDE SEQUENCE [LARGE SCALE GENOMIC DNA]</scope>
    <source>
        <strain evidence="17">XMTR2A4</strain>
    </source>
</reference>
<feature type="domain" description="Fatty acid hydroxylase" evidence="15">
    <location>
        <begin position="42"/>
        <end position="190"/>
    </location>
</feature>
<dbReference type="InterPro" id="IPR014430">
    <property type="entry name" value="Scs7"/>
</dbReference>
<keyword evidence="6" id="KW-0256">Endoplasmic reticulum</keyword>
<evidence type="ECO:0000256" key="6">
    <source>
        <dbReference type="ARBA" id="ARBA00022824"/>
    </source>
</evidence>